<keyword evidence="2" id="KW-1185">Reference proteome</keyword>
<name>A0AAD4LMZ0_9AGAM</name>
<dbReference type="Proteomes" id="UP001201163">
    <property type="component" value="Unassembled WGS sequence"/>
</dbReference>
<sequence>MWSPHSVPDRIRHVVAAQLQMPVFFEGKGGDLGIPLAASTNGRCHNLRDASYPAPLGQKSSTYIRIVWPGYKEFKRQVLTREHTSTCNPISIAGFARQIGRTVDTFLQVCELDPESDDDRRDLWRIWRGGIWGSDIVFIGTVQSTGVDRNVWASLGPHGKSHHFDFTNDPWPDFTACS</sequence>
<evidence type="ECO:0000313" key="1">
    <source>
        <dbReference type="EMBL" id="KAH8996710.1"/>
    </source>
</evidence>
<protein>
    <submittedName>
        <fullName evidence="1">Uncharacterized protein</fullName>
    </submittedName>
</protein>
<accession>A0AAD4LMZ0</accession>
<evidence type="ECO:0000313" key="2">
    <source>
        <dbReference type="Proteomes" id="UP001201163"/>
    </source>
</evidence>
<reference evidence="1" key="1">
    <citation type="submission" date="2022-01" db="EMBL/GenBank/DDBJ databases">
        <title>Comparative genomics reveals a dynamic genome evolution in the ectomycorrhizal milk-cap (Lactarius) mushrooms.</title>
        <authorList>
            <consortium name="DOE Joint Genome Institute"/>
            <person name="Lebreton A."/>
            <person name="Tang N."/>
            <person name="Kuo A."/>
            <person name="LaButti K."/>
            <person name="Drula E."/>
            <person name="Barry K."/>
            <person name="Clum A."/>
            <person name="Lipzen A."/>
            <person name="Mousain D."/>
            <person name="Ng V."/>
            <person name="Wang R."/>
            <person name="Wang X."/>
            <person name="Dai Y."/>
            <person name="Henrissat B."/>
            <person name="Grigoriev I.V."/>
            <person name="Guerin-Laguette A."/>
            <person name="Yu F."/>
            <person name="Martin F.M."/>
        </authorList>
    </citation>
    <scope>NUCLEOTIDE SEQUENCE</scope>
    <source>
        <strain evidence="1">QP</strain>
    </source>
</reference>
<dbReference type="AlphaFoldDB" id="A0AAD4LMZ0"/>
<comment type="caution">
    <text evidence="1">The sequence shown here is derived from an EMBL/GenBank/DDBJ whole genome shotgun (WGS) entry which is preliminary data.</text>
</comment>
<proteinExistence type="predicted"/>
<organism evidence="1 2">
    <name type="scientific">Lactarius akahatsu</name>
    <dbReference type="NCBI Taxonomy" id="416441"/>
    <lineage>
        <taxon>Eukaryota</taxon>
        <taxon>Fungi</taxon>
        <taxon>Dikarya</taxon>
        <taxon>Basidiomycota</taxon>
        <taxon>Agaricomycotina</taxon>
        <taxon>Agaricomycetes</taxon>
        <taxon>Russulales</taxon>
        <taxon>Russulaceae</taxon>
        <taxon>Lactarius</taxon>
    </lineage>
</organism>
<dbReference type="EMBL" id="JAKELL010000008">
    <property type="protein sequence ID" value="KAH8996710.1"/>
    <property type="molecule type" value="Genomic_DNA"/>
</dbReference>
<gene>
    <name evidence="1" type="ORF">EDB92DRAFT_1814086</name>
</gene>